<feature type="binding site" evidence="5">
    <location>
        <position position="245"/>
    </location>
    <ligand>
        <name>Mg(2+)</name>
        <dbReference type="ChEBI" id="CHEBI:18420"/>
        <label>1</label>
    </ligand>
</feature>
<dbReference type="KEGG" id="tcd:AAIA72_09945"/>
<protein>
    <submittedName>
        <fullName evidence="8">Exodeoxyribonuclease III</fullName>
        <ecNumber evidence="8">3.1.11.2</ecNumber>
    </submittedName>
</protein>
<keyword evidence="2 5" id="KW-0479">Metal-binding</keyword>
<dbReference type="InterPro" id="IPR005135">
    <property type="entry name" value="Endo/exonuclease/phosphatase"/>
</dbReference>
<keyword evidence="5" id="KW-0464">Manganese</keyword>
<evidence type="ECO:0000256" key="2">
    <source>
        <dbReference type="ARBA" id="ARBA00022723"/>
    </source>
</evidence>
<name>A0AB39USW4_9GAMM</name>
<dbReference type="Gene3D" id="3.60.10.10">
    <property type="entry name" value="Endonuclease/exonuclease/phosphatase"/>
    <property type="match status" value="1"/>
</dbReference>
<keyword evidence="3 8" id="KW-0378">Hydrolase</keyword>
<sequence>MKVATISVNGLKRAAEAGFFEWMTASGADVICVQDHRMRLYELDEPRYRPEGYEAYFLDAENVENGGVGIYTRQIPKAIMMGFAYAPADLNGAFLQADFDKVSVASVQVPCALGDEERQEEKDEFMEAFKAHLAKTLRKRRQFIFAGAFQTAHLVTDASPRLHRMEISGFYPHERAWFDEIIDEMGYIDCFRAVNRQKDQYTWWPEWAEGWRKQAAWRTDYQLATPGLQGTVKRAWIDTDTRFSDHAPLIVEYDIEY</sequence>
<dbReference type="PANTHER" id="PTHR43250">
    <property type="entry name" value="EXODEOXYRIBONUCLEASE III"/>
    <property type="match status" value="1"/>
</dbReference>
<dbReference type="NCBIfam" id="TIGR00633">
    <property type="entry name" value="xth"/>
    <property type="match status" value="1"/>
</dbReference>
<evidence type="ECO:0000256" key="3">
    <source>
        <dbReference type="ARBA" id="ARBA00022801"/>
    </source>
</evidence>
<feature type="site" description="Interaction with DNA substrate" evidence="6">
    <location>
        <position position="246"/>
    </location>
</feature>
<dbReference type="EC" id="3.1.11.2" evidence="8"/>
<dbReference type="InterPro" id="IPR036691">
    <property type="entry name" value="Endo/exonu/phosph_ase_sf"/>
</dbReference>
<dbReference type="Pfam" id="PF03372">
    <property type="entry name" value="Exo_endo_phos"/>
    <property type="match status" value="1"/>
</dbReference>
<dbReference type="GO" id="GO:0046872">
    <property type="term" value="F:metal ion binding"/>
    <property type="evidence" value="ECO:0007669"/>
    <property type="project" value="UniProtKB-KW"/>
</dbReference>
<keyword evidence="4 5" id="KW-0460">Magnesium</keyword>
<dbReference type="PROSITE" id="PS51435">
    <property type="entry name" value="AP_NUCLEASE_F1_4"/>
    <property type="match status" value="1"/>
</dbReference>
<evidence type="ECO:0000313" key="8">
    <source>
        <dbReference type="EMBL" id="XDT71128.1"/>
    </source>
</evidence>
<feature type="binding site" evidence="5">
    <location>
        <position position="246"/>
    </location>
    <ligand>
        <name>Mg(2+)</name>
        <dbReference type="ChEBI" id="CHEBI:18420"/>
        <label>1</label>
    </ligand>
</feature>
<comment type="cofactor">
    <cofactor evidence="5">
        <name>Mg(2+)</name>
        <dbReference type="ChEBI" id="CHEBI:18420"/>
    </cofactor>
    <cofactor evidence="5">
        <name>Mn(2+)</name>
        <dbReference type="ChEBI" id="CHEBI:29035"/>
    </cofactor>
    <text evidence="5">Probably binds two magnesium or manganese ions per subunit.</text>
</comment>
<dbReference type="InterPro" id="IPR037493">
    <property type="entry name" value="ExoIII-like"/>
</dbReference>
<evidence type="ECO:0000256" key="6">
    <source>
        <dbReference type="PIRSR" id="PIRSR604808-3"/>
    </source>
</evidence>
<evidence type="ECO:0000256" key="1">
    <source>
        <dbReference type="ARBA" id="ARBA00007092"/>
    </source>
</evidence>
<proteinExistence type="inferred from homology"/>
<evidence type="ECO:0000256" key="5">
    <source>
        <dbReference type="PIRSR" id="PIRSR604808-2"/>
    </source>
</evidence>
<organism evidence="8">
    <name type="scientific">Thermohahella caldifontis</name>
    <dbReference type="NCBI Taxonomy" id="3142973"/>
    <lineage>
        <taxon>Bacteria</taxon>
        <taxon>Pseudomonadati</taxon>
        <taxon>Pseudomonadota</taxon>
        <taxon>Gammaproteobacteria</taxon>
        <taxon>Oceanospirillales</taxon>
        <taxon>Hahellaceae</taxon>
        <taxon>Thermohahella</taxon>
    </lineage>
</organism>
<dbReference type="RefSeq" id="WP_369600167.1">
    <property type="nucleotide sequence ID" value="NZ_CP154858.1"/>
</dbReference>
<reference evidence="8" key="1">
    <citation type="submission" date="2024-05" db="EMBL/GenBank/DDBJ databases">
        <title>Genome sequencing of novel strain.</title>
        <authorList>
            <person name="Ganbat D."/>
            <person name="Ganbat S."/>
            <person name="Lee S.-J."/>
        </authorList>
    </citation>
    <scope>NUCLEOTIDE SEQUENCE</scope>
    <source>
        <strain evidence="8">SMD15-11</strain>
    </source>
</reference>
<dbReference type="CDD" id="cd10281">
    <property type="entry name" value="Nape_like_AP-endo"/>
    <property type="match status" value="1"/>
</dbReference>
<dbReference type="InterPro" id="IPR004808">
    <property type="entry name" value="AP_endonuc_1"/>
</dbReference>
<dbReference type="PANTHER" id="PTHR43250:SF2">
    <property type="entry name" value="EXODEOXYRIBONUCLEASE III"/>
    <property type="match status" value="1"/>
</dbReference>
<dbReference type="SUPFAM" id="SSF56219">
    <property type="entry name" value="DNase I-like"/>
    <property type="match status" value="1"/>
</dbReference>
<gene>
    <name evidence="8" type="ORF">AAIA72_09945</name>
</gene>
<dbReference type="GO" id="GO:0006281">
    <property type="term" value="P:DNA repair"/>
    <property type="evidence" value="ECO:0007669"/>
    <property type="project" value="InterPro"/>
</dbReference>
<comment type="similarity">
    <text evidence="1">Belongs to the DNA repair enzymes AP/ExoA family.</text>
</comment>
<evidence type="ECO:0000259" key="7">
    <source>
        <dbReference type="Pfam" id="PF03372"/>
    </source>
</evidence>
<feature type="site" description="Important for catalytic activity" evidence="6">
    <location>
        <position position="220"/>
    </location>
</feature>
<dbReference type="GO" id="GO:0008311">
    <property type="term" value="F:double-stranded DNA 3'-5' DNA exonuclease activity"/>
    <property type="evidence" value="ECO:0007669"/>
    <property type="project" value="UniProtKB-EC"/>
</dbReference>
<dbReference type="AlphaFoldDB" id="A0AB39USW4"/>
<dbReference type="EMBL" id="CP154858">
    <property type="protein sequence ID" value="XDT71128.1"/>
    <property type="molecule type" value="Genomic_DNA"/>
</dbReference>
<feature type="domain" description="Endonuclease/exonuclease/phosphatase" evidence="7">
    <location>
        <begin position="15"/>
        <end position="246"/>
    </location>
</feature>
<evidence type="ECO:0000256" key="4">
    <source>
        <dbReference type="ARBA" id="ARBA00022842"/>
    </source>
</evidence>
<accession>A0AB39USW4</accession>